<dbReference type="InterPro" id="IPR011335">
    <property type="entry name" value="Restrct_endonuc-II-like"/>
</dbReference>
<reference evidence="16" key="1">
    <citation type="journal article" date="2023" name="PLoS Negl. Trop. Dis.">
        <title>A genome sequence for Biomphalaria pfeifferi, the major vector snail for the human-infecting parasite Schistosoma mansoni.</title>
        <authorList>
            <person name="Bu L."/>
            <person name="Lu L."/>
            <person name="Laidemitt M.R."/>
            <person name="Zhang S.M."/>
            <person name="Mutuku M."/>
            <person name="Mkoji G."/>
            <person name="Steinauer M."/>
            <person name="Loker E.S."/>
        </authorList>
    </citation>
    <scope>NUCLEOTIDE SEQUENCE</scope>
    <source>
        <strain evidence="16">KasaAsao</strain>
    </source>
</reference>
<dbReference type="GO" id="GO:0031297">
    <property type="term" value="P:replication fork processing"/>
    <property type="evidence" value="ECO:0007669"/>
    <property type="project" value="UniProtKB-ARBA"/>
</dbReference>
<dbReference type="InterPro" id="IPR047417">
    <property type="entry name" value="WHD_MUS81"/>
</dbReference>
<evidence type="ECO:0000256" key="1">
    <source>
        <dbReference type="ARBA" id="ARBA00001946"/>
    </source>
</evidence>
<evidence type="ECO:0000256" key="4">
    <source>
        <dbReference type="ARBA" id="ARBA00022722"/>
    </source>
</evidence>
<evidence type="ECO:0000256" key="7">
    <source>
        <dbReference type="ARBA" id="ARBA00022763"/>
    </source>
</evidence>
<dbReference type="GO" id="GO:0031573">
    <property type="term" value="P:mitotic intra-S DNA damage checkpoint signaling"/>
    <property type="evidence" value="ECO:0007669"/>
    <property type="project" value="TreeGrafter"/>
</dbReference>
<feature type="region of interest" description="Disordered" evidence="14">
    <location>
        <begin position="1"/>
        <end position="32"/>
    </location>
</feature>
<dbReference type="Gene3D" id="1.10.150.670">
    <property type="entry name" value="Crossover junction endonuclease EME1, DNA-binding domain"/>
    <property type="match status" value="1"/>
</dbReference>
<dbReference type="InterPro" id="IPR036388">
    <property type="entry name" value="WH-like_DNA-bd_sf"/>
</dbReference>
<dbReference type="Pfam" id="PF21136">
    <property type="entry name" value="WHD_MUS81"/>
    <property type="match status" value="1"/>
</dbReference>
<organism evidence="16 17">
    <name type="scientific">Biomphalaria pfeifferi</name>
    <name type="common">Bloodfluke planorb</name>
    <name type="synonym">Freshwater snail</name>
    <dbReference type="NCBI Taxonomy" id="112525"/>
    <lineage>
        <taxon>Eukaryota</taxon>
        <taxon>Metazoa</taxon>
        <taxon>Spiralia</taxon>
        <taxon>Lophotrochozoa</taxon>
        <taxon>Mollusca</taxon>
        <taxon>Gastropoda</taxon>
        <taxon>Heterobranchia</taxon>
        <taxon>Euthyneura</taxon>
        <taxon>Panpulmonata</taxon>
        <taxon>Hygrophila</taxon>
        <taxon>Lymnaeoidea</taxon>
        <taxon>Planorbidae</taxon>
        <taxon>Biomphalaria</taxon>
    </lineage>
</organism>
<feature type="compositionally biased region" description="Basic and acidic residues" evidence="14">
    <location>
        <begin position="188"/>
        <end position="203"/>
    </location>
</feature>
<evidence type="ECO:0000256" key="9">
    <source>
        <dbReference type="ARBA" id="ARBA00022842"/>
    </source>
</evidence>
<dbReference type="PANTHER" id="PTHR13451:SF0">
    <property type="entry name" value="CROSSOVER JUNCTION ENDONUCLEASE MUS81"/>
    <property type="match status" value="1"/>
</dbReference>
<dbReference type="GO" id="GO:0000712">
    <property type="term" value="P:resolution of meiotic recombination intermediates"/>
    <property type="evidence" value="ECO:0007669"/>
    <property type="project" value="TreeGrafter"/>
</dbReference>
<proteinExistence type="inferred from homology"/>
<keyword evidence="12 13" id="KW-0539">Nucleus</keyword>
<dbReference type="InterPro" id="IPR027421">
    <property type="entry name" value="DNA_pol_lamdba_lyase_dom_sf"/>
</dbReference>
<evidence type="ECO:0000256" key="11">
    <source>
        <dbReference type="ARBA" id="ARBA00023204"/>
    </source>
</evidence>
<evidence type="ECO:0000256" key="6">
    <source>
        <dbReference type="ARBA" id="ARBA00022759"/>
    </source>
</evidence>
<dbReference type="Pfam" id="PF02732">
    <property type="entry name" value="ERCC4"/>
    <property type="match status" value="1"/>
</dbReference>
<dbReference type="InterPro" id="IPR033309">
    <property type="entry name" value="Mus81"/>
</dbReference>
<keyword evidence="17" id="KW-1185">Reference proteome</keyword>
<dbReference type="CDD" id="cd20074">
    <property type="entry name" value="XPF_nuclease_Mus81"/>
    <property type="match status" value="1"/>
</dbReference>
<dbReference type="GO" id="GO:0048257">
    <property type="term" value="F:3'-flap endonuclease activity"/>
    <property type="evidence" value="ECO:0007669"/>
    <property type="project" value="TreeGrafter"/>
</dbReference>
<dbReference type="GO" id="GO:0006308">
    <property type="term" value="P:DNA catabolic process"/>
    <property type="evidence" value="ECO:0007669"/>
    <property type="project" value="UniProtKB-UniRule"/>
</dbReference>
<comment type="caution">
    <text evidence="16">The sequence shown here is derived from an EMBL/GenBank/DDBJ whole genome shotgun (WGS) entry which is preliminary data.</text>
</comment>
<dbReference type="FunFam" id="1.10.10.10:FF:000307">
    <property type="entry name" value="Crossover junction endonuclease MUS81"/>
    <property type="match status" value="1"/>
</dbReference>
<evidence type="ECO:0000256" key="2">
    <source>
        <dbReference type="ARBA" id="ARBA00004123"/>
    </source>
</evidence>
<keyword evidence="6 13" id="KW-0255">Endonuclease</keyword>
<evidence type="ECO:0000256" key="13">
    <source>
        <dbReference type="RuleBase" id="RU369042"/>
    </source>
</evidence>
<dbReference type="InterPro" id="IPR006166">
    <property type="entry name" value="ERCC4_domain"/>
</dbReference>
<keyword evidence="9 13" id="KW-0460">Magnesium</keyword>
<dbReference type="EC" id="3.1.22.-" evidence="13"/>
<dbReference type="SUPFAM" id="SSF52980">
    <property type="entry name" value="Restriction endonuclease-like"/>
    <property type="match status" value="1"/>
</dbReference>
<dbReference type="Gene3D" id="3.40.50.10130">
    <property type="match status" value="1"/>
</dbReference>
<comment type="cofactor">
    <cofactor evidence="1 13">
        <name>Mg(2+)</name>
        <dbReference type="ChEBI" id="CHEBI:18420"/>
    </cofactor>
</comment>
<dbReference type="SMART" id="SM00891">
    <property type="entry name" value="ERCC4"/>
    <property type="match status" value="1"/>
</dbReference>
<keyword evidence="8 13" id="KW-0378">Hydrolase</keyword>
<evidence type="ECO:0000313" key="17">
    <source>
        <dbReference type="Proteomes" id="UP001233172"/>
    </source>
</evidence>
<keyword evidence="4 13" id="KW-0540">Nuclease</keyword>
<dbReference type="AlphaFoldDB" id="A0AAD8BRY2"/>
<dbReference type="EMBL" id="JASAOG010000039">
    <property type="protein sequence ID" value="KAK0059787.1"/>
    <property type="molecule type" value="Genomic_DNA"/>
</dbReference>
<comment type="similarity">
    <text evidence="3 13">Belongs to the XPF family.</text>
</comment>
<dbReference type="Pfam" id="PF14716">
    <property type="entry name" value="HHH_8"/>
    <property type="match status" value="1"/>
</dbReference>
<dbReference type="FunFam" id="1.10.150.110:FF:000001">
    <property type="entry name" value="Putative Crossover junction endonuclease MUS81"/>
    <property type="match status" value="1"/>
</dbReference>
<dbReference type="GO" id="GO:0003677">
    <property type="term" value="F:DNA binding"/>
    <property type="evidence" value="ECO:0007669"/>
    <property type="project" value="UniProtKB-UniRule"/>
</dbReference>
<evidence type="ECO:0000259" key="15">
    <source>
        <dbReference type="SMART" id="SM00891"/>
    </source>
</evidence>
<evidence type="ECO:0000256" key="3">
    <source>
        <dbReference type="ARBA" id="ARBA00010015"/>
    </source>
</evidence>
<protein>
    <recommendedName>
        <fullName evidence="13">Crossover junction endonuclease MUS81</fullName>
        <ecNumber evidence="13">3.1.22.-</ecNumber>
    </recommendedName>
</protein>
<keyword evidence="7 13" id="KW-0227">DNA damage</keyword>
<dbReference type="SUPFAM" id="SSF47802">
    <property type="entry name" value="DNA polymerase beta, N-terminal domain-like"/>
    <property type="match status" value="1"/>
</dbReference>
<feature type="compositionally biased region" description="Basic residues" evidence="14">
    <location>
        <begin position="23"/>
        <end position="32"/>
    </location>
</feature>
<sequence>MTTAQNSVINAFGQGPGMQSKTKSLKGKRKKKVPKNANPLFTQWLTEWKIEAEEKGWKSAHTYGKALKSLKMFPLTLETGKDCRILQNFGEKMCNMLDEKLLDYKKQNGISSISSIQLAMNLDKDETAFGGNKVKEKINKIHARKKENTYTRFNQPTHLEPQEFTSLHQEKLSLKDSHASSSRVLTRVHEISDNSDSDHDAPPLKKTIHRSSSEGRVYIPAYRSGPYALVLTLYRHMQCPKFKGYMLKAELAQAAQPLCDKSFTKPDPGSRYTAWSSTSSLIRKGFMSKVSSPAKYSLTEAGIKLAQQLEETENKLVQRFDDSREDTSLASNSCQSTRTTLSVTKVSSNTPDFGYADACKADLEDEILISSDTEMNQSFAMANYHQFSPLSKTAHSISPLPSPEKNVDLPVISTVSQITEPNLIQQNVISVELIKSPKDFLNCDIVELSDDSDSGGPARPSFEKAVLKKNNLFDDDDLPDLDIPLSKRLLMAGGVKSELLNNHVAKIDEDVSAKDPVSSIYVSIKCPKKTQQENVRSKDSCEISSKEASHKSSTHIEKNILTKSVSAANFTSENQRPLVKACPLTYFPRKPEQQVSTKQIGPVTTSQATPLFTLEPHTFEIILCLDNREFYGRTNSKTLLPDLIKSGIHCDLRLLHVGDILWIAREIVPPQIDRVEARELVLNHIIERKRLDDLVKSIVEGRMKDQKCRLKFCGIKEAIILVEEYGSIQNFSISEERIKQSIVNSQIIDGFKVKMCSGPEAVATYISTMTRFLQQHLSSKRLHAVSLDQIRFVKDQQNIMNQNHYLLPFNIFNENSVKQKDLTVKEMFMKQLFQIPGISADRAKAITRVYPTLSFLMEAFENCKDTKEKEKLLSGIKTGKSERNLGISLSRLVSLLYTQTSSLS</sequence>
<dbReference type="InterPro" id="IPR042530">
    <property type="entry name" value="EME1/EME2_C"/>
</dbReference>
<dbReference type="GO" id="GO:0000727">
    <property type="term" value="P:double-strand break repair via break-induced replication"/>
    <property type="evidence" value="ECO:0007669"/>
    <property type="project" value="UniProtKB-UniRule"/>
</dbReference>
<dbReference type="GO" id="GO:0005634">
    <property type="term" value="C:nucleus"/>
    <property type="evidence" value="ECO:0007669"/>
    <property type="project" value="UniProtKB-SubCell"/>
</dbReference>
<reference evidence="16" key="2">
    <citation type="submission" date="2023-04" db="EMBL/GenBank/DDBJ databases">
        <authorList>
            <person name="Bu L."/>
            <person name="Lu L."/>
            <person name="Laidemitt M.R."/>
            <person name="Zhang S.M."/>
            <person name="Mutuku M."/>
            <person name="Mkoji G."/>
            <person name="Steinauer M."/>
            <person name="Loker E.S."/>
        </authorList>
    </citation>
    <scope>NUCLEOTIDE SEQUENCE</scope>
    <source>
        <strain evidence="16">KasaAsao</strain>
        <tissue evidence="16">Whole Snail</tissue>
    </source>
</reference>
<dbReference type="InterPro" id="IPR010996">
    <property type="entry name" value="HHH_MUS81"/>
</dbReference>
<dbReference type="GO" id="GO:0046872">
    <property type="term" value="F:metal ion binding"/>
    <property type="evidence" value="ECO:0007669"/>
    <property type="project" value="UniProtKB-UniRule"/>
</dbReference>
<keyword evidence="5 13" id="KW-0479">Metal-binding</keyword>
<dbReference type="FunFam" id="3.40.50.10130:FF:000003">
    <property type="entry name" value="Crossover junction endonuclease MUS81"/>
    <property type="match status" value="1"/>
</dbReference>
<keyword evidence="10 13" id="KW-0233">DNA recombination</keyword>
<dbReference type="PANTHER" id="PTHR13451">
    <property type="entry name" value="CLASS II CROSSOVER JUNCTION ENDONUCLEASE MUS81"/>
    <property type="match status" value="1"/>
</dbReference>
<evidence type="ECO:0000256" key="12">
    <source>
        <dbReference type="ARBA" id="ARBA00023242"/>
    </source>
</evidence>
<dbReference type="GO" id="GO:0048476">
    <property type="term" value="C:Holliday junction resolvase complex"/>
    <property type="evidence" value="ECO:0007669"/>
    <property type="project" value="UniProtKB-UniRule"/>
</dbReference>
<evidence type="ECO:0000256" key="5">
    <source>
        <dbReference type="ARBA" id="ARBA00022723"/>
    </source>
</evidence>
<comment type="subunit">
    <text evidence="13">Interacts with EME1.</text>
</comment>
<dbReference type="InterPro" id="IPR047416">
    <property type="entry name" value="XPF_nuclease_Mus81"/>
</dbReference>
<comment type="function">
    <text evidence="13">Interacts with EME1 to form a DNA structure-specific endonuclease with substrate preference for branched DNA structures with a 5'-end at the branch nick. Typical substrates include 3'-flap structures, D-loops, replication forks and nicked Holliday junctions. May be required in mitosis for the processing of stalled or collapsed replication fork intermediates. May be required in meiosis for the repair of meiosis-specific double strand breaks subsequent to single-end invasion (SEI).</text>
</comment>
<dbReference type="GO" id="GO:0008821">
    <property type="term" value="F:crossover junction DNA endonuclease activity"/>
    <property type="evidence" value="ECO:0007669"/>
    <property type="project" value="UniProtKB-UniRule"/>
</dbReference>
<name>A0AAD8BRY2_BIOPF</name>
<dbReference type="Pfam" id="PF21292">
    <property type="entry name" value="EME1-MUS81_C"/>
    <property type="match status" value="1"/>
</dbReference>
<feature type="region of interest" description="Disordered" evidence="14">
    <location>
        <begin position="188"/>
        <end position="210"/>
    </location>
</feature>
<comment type="subcellular location">
    <subcellularLocation>
        <location evidence="2 13">Nucleus</location>
    </subcellularLocation>
</comment>
<evidence type="ECO:0000256" key="10">
    <source>
        <dbReference type="ARBA" id="ARBA00023172"/>
    </source>
</evidence>
<dbReference type="Gene3D" id="1.10.10.10">
    <property type="entry name" value="Winged helix-like DNA-binding domain superfamily/Winged helix DNA-binding domain"/>
    <property type="match status" value="1"/>
</dbReference>
<feature type="domain" description="ERCC4" evidence="15">
    <location>
        <begin position="622"/>
        <end position="726"/>
    </location>
</feature>
<dbReference type="Gene3D" id="1.10.150.110">
    <property type="entry name" value="DNA polymerase beta, N-terminal domain-like"/>
    <property type="match status" value="1"/>
</dbReference>
<evidence type="ECO:0000256" key="14">
    <source>
        <dbReference type="SAM" id="MobiDB-lite"/>
    </source>
</evidence>
<dbReference type="CDD" id="cd21036">
    <property type="entry name" value="WH_MUS81"/>
    <property type="match status" value="1"/>
</dbReference>
<evidence type="ECO:0000256" key="8">
    <source>
        <dbReference type="ARBA" id="ARBA00022801"/>
    </source>
</evidence>
<accession>A0AAD8BRY2</accession>
<keyword evidence="11 13" id="KW-0234">DNA repair</keyword>
<gene>
    <name evidence="16" type="ORF">Bpfe_010646</name>
</gene>
<dbReference type="Proteomes" id="UP001233172">
    <property type="component" value="Unassembled WGS sequence"/>
</dbReference>
<evidence type="ECO:0000313" key="16">
    <source>
        <dbReference type="EMBL" id="KAK0059787.1"/>
    </source>
</evidence>